<dbReference type="EMBL" id="JAZHOG010000015">
    <property type="protein sequence ID" value="MEJ8569517.1"/>
    <property type="molecule type" value="Genomic_DNA"/>
</dbReference>
<name>A0AAW9R960_9GAMM</name>
<evidence type="ECO:0000256" key="1">
    <source>
        <dbReference type="ARBA" id="ARBA00000693"/>
    </source>
</evidence>
<dbReference type="FunFam" id="3.30.1130.10:FF:000002">
    <property type="entry name" value="7,8-dihydroneopterin aldolase"/>
    <property type="match status" value="1"/>
</dbReference>
<organism evidence="10 11">
    <name type="scientific">Elongatibacter sediminis</name>
    <dbReference type="NCBI Taxonomy" id="3119006"/>
    <lineage>
        <taxon>Bacteria</taxon>
        <taxon>Pseudomonadati</taxon>
        <taxon>Pseudomonadota</taxon>
        <taxon>Gammaproteobacteria</taxon>
        <taxon>Chromatiales</taxon>
        <taxon>Wenzhouxiangellaceae</taxon>
        <taxon>Elongatibacter</taxon>
    </lineage>
</organism>
<dbReference type="Proteomes" id="UP001359886">
    <property type="component" value="Unassembled WGS sequence"/>
</dbReference>
<dbReference type="Pfam" id="PF02152">
    <property type="entry name" value="FolB"/>
    <property type="match status" value="1"/>
</dbReference>
<sequence length="119" mass="13367">MDRVFIEDLRVETVIGIFDWEREIKQVVSLDLEMAFDIRAAAQSDAIEDTLDYKAVAKRLIRFVERSEFQLVETLAERCAAIVLEEFPVAWLKLRLSKPGAVRGSSAVGVIIERGSPGS</sequence>
<protein>
    <recommendedName>
        <fullName evidence="8">7,8-dihydroneopterin aldolase</fullName>
        <ecNumber evidence="8">4.1.2.25</ecNumber>
    </recommendedName>
</protein>
<keyword evidence="5 8" id="KW-0289">Folate biosynthesis</keyword>
<dbReference type="GO" id="GO:0005737">
    <property type="term" value="C:cytoplasm"/>
    <property type="evidence" value="ECO:0007669"/>
    <property type="project" value="TreeGrafter"/>
</dbReference>
<dbReference type="CDD" id="cd00534">
    <property type="entry name" value="DHNA_DHNTPE"/>
    <property type="match status" value="1"/>
</dbReference>
<keyword evidence="6" id="KW-0413">Isomerase</keyword>
<evidence type="ECO:0000256" key="6">
    <source>
        <dbReference type="ARBA" id="ARBA00023235"/>
    </source>
</evidence>
<dbReference type="PANTHER" id="PTHR42844:SF1">
    <property type="entry name" value="DIHYDRONEOPTERIN ALDOLASE 1-RELATED"/>
    <property type="match status" value="1"/>
</dbReference>
<dbReference type="RefSeq" id="WP_354696914.1">
    <property type="nucleotide sequence ID" value="NZ_JAZHOG010000015.1"/>
</dbReference>
<evidence type="ECO:0000256" key="7">
    <source>
        <dbReference type="ARBA" id="ARBA00023239"/>
    </source>
</evidence>
<reference evidence="10 11" key="1">
    <citation type="submission" date="2024-02" db="EMBL/GenBank/DDBJ databases">
        <title>A novel Wenzhouxiangellaceae bacterium, isolated from coastal sediments.</title>
        <authorList>
            <person name="Du Z.-J."/>
            <person name="Ye Y.-Q."/>
            <person name="Zhang X.-Y."/>
        </authorList>
    </citation>
    <scope>NUCLEOTIDE SEQUENCE [LARGE SCALE GENOMIC DNA]</scope>
    <source>
        <strain evidence="10 11">CH-27</strain>
    </source>
</reference>
<comment type="catalytic activity">
    <reaction evidence="1">
        <text>7,8-dihydroneopterin = 7,8-dihydromonapterin</text>
        <dbReference type="Rhea" id="RHEA:45328"/>
        <dbReference type="ChEBI" id="CHEBI:17001"/>
        <dbReference type="ChEBI" id="CHEBI:71175"/>
        <dbReference type="EC" id="5.1.99.8"/>
    </reaction>
</comment>
<evidence type="ECO:0000256" key="5">
    <source>
        <dbReference type="ARBA" id="ARBA00022909"/>
    </source>
</evidence>
<dbReference type="Gene3D" id="3.30.1130.10">
    <property type="match status" value="1"/>
</dbReference>
<comment type="function">
    <text evidence="8">Catalyzes the conversion of 7,8-dihydroneopterin to 6-hydroxymethyl-7,8-dihydropterin.</text>
</comment>
<dbReference type="PANTHER" id="PTHR42844">
    <property type="entry name" value="DIHYDRONEOPTERIN ALDOLASE 1-RELATED"/>
    <property type="match status" value="1"/>
</dbReference>
<dbReference type="EC" id="4.1.2.25" evidence="8"/>
<dbReference type="GO" id="GO:0046654">
    <property type="term" value="P:tetrahydrofolate biosynthetic process"/>
    <property type="evidence" value="ECO:0007669"/>
    <property type="project" value="UniProtKB-UniRule"/>
</dbReference>
<evidence type="ECO:0000256" key="8">
    <source>
        <dbReference type="RuleBase" id="RU362079"/>
    </source>
</evidence>
<keyword evidence="11" id="KW-1185">Reference proteome</keyword>
<comment type="similarity">
    <text evidence="4 8">Belongs to the DHNA family.</text>
</comment>
<dbReference type="NCBIfam" id="TIGR00525">
    <property type="entry name" value="folB"/>
    <property type="match status" value="1"/>
</dbReference>
<evidence type="ECO:0000256" key="3">
    <source>
        <dbReference type="ARBA" id="ARBA00005013"/>
    </source>
</evidence>
<evidence type="ECO:0000256" key="2">
    <source>
        <dbReference type="ARBA" id="ARBA00001353"/>
    </source>
</evidence>
<accession>A0AAW9R960</accession>
<dbReference type="InterPro" id="IPR006156">
    <property type="entry name" value="Dihydroneopterin_aldolase"/>
</dbReference>
<comment type="caution">
    <text evidence="10">The sequence shown here is derived from an EMBL/GenBank/DDBJ whole genome shotgun (WGS) entry which is preliminary data.</text>
</comment>
<dbReference type="InterPro" id="IPR043133">
    <property type="entry name" value="GTP-CH-I_C/QueF"/>
</dbReference>
<dbReference type="GO" id="GO:0004150">
    <property type="term" value="F:dihydroneopterin aldolase activity"/>
    <property type="evidence" value="ECO:0007669"/>
    <property type="project" value="UniProtKB-UniRule"/>
</dbReference>
<dbReference type="NCBIfam" id="TIGR00526">
    <property type="entry name" value="folB_dom"/>
    <property type="match status" value="1"/>
</dbReference>
<evidence type="ECO:0000256" key="4">
    <source>
        <dbReference type="ARBA" id="ARBA00005708"/>
    </source>
</evidence>
<comment type="pathway">
    <text evidence="3 8">Cofactor biosynthesis; tetrahydrofolate biosynthesis; 2-amino-4-hydroxy-6-hydroxymethyl-7,8-dihydropteridine diphosphate from 7,8-dihydroneopterin triphosphate: step 3/4.</text>
</comment>
<evidence type="ECO:0000313" key="11">
    <source>
        <dbReference type="Proteomes" id="UP001359886"/>
    </source>
</evidence>
<evidence type="ECO:0000313" key="10">
    <source>
        <dbReference type="EMBL" id="MEJ8569517.1"/>
    </source>
</evidence>
<feature type="domain" description="Dihydroneopterin aldolase/epimerase" evidence="9">
    <location>
        <begin position="4"/>
        <end position="114"/>
    </location>
</feature>
<gene>
    <name evidence="10" type="primary">folB</name>
    <name evidence="10" type="ORF">V3330_17955</name>
</gene>
<comment type="catalytic activity">
    <reaction evidence="2 8">
        <text>7,8-dihydroneopterin = 6-hydroxymethyl-7,8-dihydropterin + glycolaldehyde</text>
        <dbReference type="Rhea" id="RHEA:10540"/>
        <dbReference type="ChEBI" id="CHEBI:17001"/>
        <dbReference type="ChEBI" id="CHEBI:17071"/>
        <dbReference type="ChEBI" id="CHEBI:44841"/>
        <dbReference type="EC" id="4.1.2.25"/>
    </reaction>
</comment>
<dbReference type="GO" id="GO:0016853">
    <property type="term" value="F:isomerase activity"/>
    <property type="evidence" value="ECO:0007669"/>
    <property type="project" value="UniProtKB-KW"/>
</dbReference>
<evidence type="ECO:0000259" key="9">
    <source>
        <dbReference type="SMART" id="SM00905"/>
    </source>
</evidence>
<dbReference type="SUPFAM" id="SSF55620">
    <property type="entry name" value="Tetrahydrobiopterin biosynthesis enzymes-like"/>
    <property type="match status" value="1"/>
</dbReference>
<dbReference type="AlphaFoldDB" id="A0AAW9R960"/>
<proteinExistence type="inferred from homology"/>
<dbReference type="InterPro" id="IPR006157">
    <property type="entry name" value="FolB_dom"/>
</dbReference>
<dbReference type="GO" id="GO:0046656">
    <property type="term" value="P:folic acid biosynthetic process"/>
    <property type="evidence" value="ECO:0007669"/>
    <property type="project" value="UniProtKB-UniRule"/>
</dbReference>
<keyword evidence="7 8" id="KW-0456">Lyase</keyword>
<dbReference type="SMART" id="SM00905">
    <property type="entry name" value="FolB"/>
    <property type="match status" value="1"/>
</dbReference>